<reference evidence="1" key="1">
    <citation type="journal article" date="2015" name="Nature">
        <title>Complex archaea that bridge the gap between prokaryotes and eukaryotes.</title>
        <authorList>
            <person name="Spang A."/>
            <person name="Saw J.H."/>
            <person name="Jorgensen S.L."/>
            <person name="Zaremba-Niedzwiedzka K."/>
            <person name="Martijn J."/>
            <person name="Lind A.E."/>
            <person name="van Eijk R."/>
            <person name="Schleper C."/>
            <person name="Guy L."/>
            <person name="Ettema T.J."/>
        </authorList>
    </citation>
    <scope>NUCLEOTIDE SEQUENCE</scope>
</reference>
<evidence type="ECO:0000313" key="1">
    <source>
        <dbReference type="EMBL" id="KKL51676.1"/>
    </source>
</evidence>
<comment type="caution">
    <text evidence="1">The sequence shown here is derived from an EMBL/GenBank/DDBJ whole genome shotgun (WGS) entry which is preliminary data.</text>
</comment>
<dbReference type="EMBL" id="LAZR01032162">
    <property type="protein sequence ID" value="KKL51676.1"/>
    <property type="molecule type" value="Genomic_DNA"/>
</dbReference>
<dbReference type="AlphaFoldDB" id="A0A0F9DD81"/>
<organism evidence="1">
    <name type="scientific">marine sediment metagenome</name>
    <dbReference type="NCBI Taxonomy" id="412755"/>
    <lineage>
        <taxon>unclassified sequences</taxon>
        <taxon>metagenomes</taxon>
        <taxon>ecological metagenomes</taxon>
    </lineage>
</organism>
<name>A0A0F9DD81_9ZZZZ</name>
<gene>
    <name evidence="1" type="ORF">LCGC14_2293120</name>
</gene>
<proteinExistence type="predicted"/>
<sequence length="93" mass="10620">MRSPLLGRAAHSLLKKLEHGEELTYEKGAGYWLDYDHVSSRAAMQLLRLCLIRLDYGEEDGYCVYIISDDGRKLLADPNYRPAILQHLKARAS</sequence>
<accession>A0A0F9DD81</accession>
<protein>
    <submittedName>
        <fullName evidence="1">Uncharacterized protein</fullName>
    </submittedName>
</protein>